<evidence type="ECO:0000313" key="2">
    <source>
        <dbReference type="EMBL" id="EGC28363.1"/>
    </source>
</evidence>
<dbReference type="AlphaFoldDB" id="F1A616"/>
<feature type="signal peptide" evidence="1">
    <location>
        <begin position="1"/>
        <end position="28"/>
    </location>
</feature>
<dbReference type="RefSeq" id="XP_003295110.1">
    <property type="nucleotide sequence ID" value="XM_003295062.1"/>
</dbReference>
<dbReference type="InParanoid" id="F1A616"/>
<feature type="chain" id="PRO_5003264135" description="Dickkopf N-terminal cysteine-rich domain-containing protein" evidence="1">
    <location>
        <begin position="29"/>
        <end position="375"/>
    </location>
</feature>
<dbReference type="Proteomes" id="UP000001064">
    <property type="component" value="Unassembled WGS sequence"/>
</dbReference>
<protein>
    <recommendedName>
        <fullName evidence="4">Dickkopf N-terminal cysteine-rich domain-containing protein</fullName>
    </recommendedName>
</protein>
<dbReference type="KEGG" id="dpp:DICPUDRAFT_44338"/>
<keyword evidence="3" id="KW-1185">Reference proteome</keyword>
<evidence type="ECO:0000256" key="1">
    <source>
        <dbReference type="SAM" id="SignalP"/>
    </source>
</evidence>
<dbReference type="eggNOG" id="ENOG502R8YV">
    <property type="taxonomic scope" value="Eukaryota"/>
</dbReference>
<accession>F1A616</accession>
<reference evidence="3" key="1">
    <citation type="journal article" date="2011" name="Genome Biol.">
        <title>Comparative genomics of the social amoebae Dictyostelium discoideum and Dictyostelium purpureum.</title>
        <authorList>
            <consortium name="US DOE Joint Genome Institute (JGI-PGF)"/>
            <person name="Sucgang R."/>
            <person name="Kuo A."/>
            <person name="Tian X."/>
            <person name="Salerno W."/>
            <person name="Parikh A."/>
            <person name="Feasley C.L."/>
            <person name="Dalin E."/>
            <person name="Tu H."/>
            <person name="Huang E."/>
            <person name="Barry K."/>
            <person name="Lindquist E."/>
            <person name="Shapiro H."/>
            <person name="Bruce D."/>
            <person name="Schmutz J."/>
            <person name="Salamov A."/>
            <person name="Fey P."/>
            <person name="Gaudet P."/>
            <person name="Anjard C."/>
            <person name="Babu M.M."/>
            <person name="Basu S."/>
            <person name="Bushmanova Y."/>
            <person name="van der Wel H."/>
            <person name="Katoh-Kurasawa M."/>
            <person name="Dinh C."/>
            <person name="Coutinho P.M."/>
            <person name="Saito T."/>
            <person name="Elias M."/>
            <person name="Schaap P."/>
            <person name="Kay R.R."/>
            <person name="Henrissat B."/>
            <person name="Eichinger L."/>
            <person name="Rivero F."/>
            <person name="Putnam N.H."/>
            <person name="West C.M."/>
            <person name="Loomis W.F."/>
            <person name="Chisholm R.L."/>
            <person name="Shaulsky G."/>
            <person name="Strassmann J.E."/>
            <person name="Queller D.C."/>
            <person name="Kuspa A."/>
            <person name="Grigoriev I.V."/>
        </authorList>
    </citation>
    <scope>NUCLEOTIDE SEQUENCE [LARGE SCALE GENOMIC DNA]</scope>
    <source>
        <strain evidence="3">QSDP1</strain>
    </source>
</reference>
<dbReference type="PANTHER" id="PTHR33459">
    <property type="entry name" value="DD-GDCA PROTEIN"/>
    <property type="match status" value="1"/>
</dbReference>
<dbReference type="OMA" id="WEYCKCD"/>
<keyword evidence="1" id="KW-0732">Signal</keyword>
<proteinExistence type="predicted"/>
<dbReference type="InterPro" id="IPR052326">
    <property type="entry name" value="Diff-Dev_Assoc_Protein"/>
</dbReference>
<dbReference type="VEuPathDB" id="AmoebaDB:DICPUDRAFT_44338"/>
<organism evidence="2 3">
    <name type="scientific">Dictyostelium purpureum</name>
    <name type="common">Slime mold</name>
    <dbReference type="NCBI Taxonomy" id="5786"/>
    <lineage>
        <taxon>Eukaryota</taxon>
        <taxon>Amoebozoa</taxon>
        <taxon>Evosea</taxon>
        <taxon>Eumycetozoa</taxon>
        <taxon>Dictyostelia</taxon>
        <taxon>Dictyosteliales</taxon>
        <taxon>Dictyosteliaceae</taxon>
        <taxon>Dictyostelium</taxon>
    </lineage>
</organism>
<evidence type="ECO:0008006" key="4">
    <source>
        <dbReference type="Google" id="ProtNLM"/>
    </source>
</evidence>
<name>F1A616_DICPU</name>
<dbReference type="GeneID" id="10511141"/>
<dbReference type="EMBL" id="GL871663">
    <property type="protein sequence ID" value="EGC28363.1"/>
    <property type="molecule type" value="Genomic_DNA"/>
</dbReference>
<sequence>MSFIVVSSNGFKLLLFLLLSTIVCYVKSSFIDLDSLSCSLNICSKLGEPCEKQNILGGLQCYVQDRCFNGTCVESLPEGSICKNSADCLVGYSCLSTNSGNGNNIKTCQKSFYVEYGGACNISFDCLNGLECIGSKCITPLTGCLSDVQCDKDSICDNGECVKYNLNENECFIYRTLSCKNSFLPCSLKSFNQSSVGQCRDVIPEGNPCLVNKYSCDWNVGQYCKPLEQGSILGECTRTPSNTLNPCKSVNDCKEYEFCKCDPKSGVGYCLSRGTYIGSYCREAAKVFMQCFAKTNCTEPFSINPLSCVYQYCKEEASCMSLYCTEPMLPISPCVNTHCSLSFFKPNDLHFLSKSHKTVSTALFFYIIPFFLIFI</sequence>
<dbReference type="PANTHER" id="PTHR33459:SF6">
    <property type="entry name" value="DICKKOPF N-TERMINAL CYSTEINE-RICH DOMAIN-CONTAINING PROTEIN"/>
    <property type="match status" value="1"/>
</dbReference>
<dbReference type="OrthoDB" id="18571at2759"/>
<gene>
    <name evidence="2" type="ORF">DICPUDRAFT_44338</name>
</gene>
<evidence type="ECO:0000313" key="3">
    <source>
        <dbReference type="Proteomes" id="UP000001064"/>
    </source>
</evidence>